<protein>
    <submittedName>
        <fullName evidence="3">Synapse-associated protein 1</fullName>
    </submittedName>
</protein>
<feature type="domain" description="BSD" evidence="2">
    <location>
        <begin position="174"/>
        <end position="226"/>
    </location>
</feature>
<dbReference type="GO" id="GO:0005634">
    <property type="term" value="C:nucleus"/>
    <property type="evidence" value="ECO:0007669"/>
    <property type="project" value="TreeGrafter"/>
</dbReference>
<dbReference type="Gene3D" id="1.10.3970.10">
    <property type="entry name" value="BSD domain"/>
    <property type="match status" value="1"/>
</dbReference>
<keyword evidence="1" id="KW-0175">Coiled coil</keyword>
<dbReference type="InterPro" id="IPR005607">
    <property type="entry name" value="BSD_dom"/>
</dbReference>
<dbReference type="GO" id="GO:0038203">
    <property type="term" value="P:TORC2 signaling"/>
    <property type="evidence" value="ECO:0007669"/>
    <property type="project" value="TreeGrafter"/>
</dbReference>
<dbReference type="GO" id="GO:0048172">
    <property type="term" value="P:regulation of short-term neuronal synaptic plasticity"/>
    <property type="evidence" value="ECO:0007669"/>
    <property type="project" value="TreeGrafter"/>
</dbReference>
<dbReference type="SMART" id="SM00751">
    <property type="entry name" value="BSD"/>
    <property type="match status" value="1"/>
</dbReference>
<name>A0A8X6G6J2_TRICU</name>
<sequence length="338" mass="39580">MSSNEKVCCSEKELKEKNNYPEVLESSIVENVENITLENSNHSYCIPKSYNDLSKSHEPGFQIGNDISLKNMRDFSMQTVESVKNIGNFIIDFAHKTNHSITNSAQNLRSTLAKSNFFDKIINTERNINFLKNIKQSGEVEAPWIGTDDEEYTKELILSLSEDQKIFLRNPPDGTFEFNLDDFLPVAELLLKEDPRLQKMRFELVPKRVKEEIFWRNYFYRIKLIQQSNKFKQYKHKLELTEAKISELSLEQRTENEENLGEIVNLDDEIEINNEPSAQHEDSKILIATQKEDSFEQISEKEIQELDFSYLNDTTEEIVDKEFEEELEQLLQESPKLD</sequence>
<keyword evidence="4" id="KW-1185">Reference proteome</keyword>
<evidence type="ECO:0000313" key="4">
    <source>
        <dbReference type="Proteomes" id="UP000887116"/>
    </source>
</evidence>
<evidence type="ECO:0000313" key="3">
    <source>
        <dbReference type="EMBL" id="GFQ96698.1"/>
    </source>
</evidence>
<accession>A0A8X6G6J2</accession>
<proteinExistence type="predicted"/>
<feature type="coiled-coil region" evidence="1">
    <location>
        <begin position="231"/>
        <end position="258"/>
    </location>
</feature>
<dbReference type="InterPro" id="IPR051494">
    <property type="entry name" value="BSD_domain-containing"/>
</dbReference>
<dbReference type="AlphaFoldDB" id="A0A8X6G6J2"/>
<evidence type="ECO:0000259" key="2">
    <source>
        <dbReference type="PROSITE" id="PS50858"/>
    </source>
</evidence>
<dbReference type="PANTHER" id="PTHR16019:SF6">
    <property type="entry name" value="SYNAPSE-ASSOCIATED PROTEIN 1"/>
    <property type="match status" value="1"/>
</dbReference>
<dbReference type="GO" id="GO:0005794">
    <property type="term" value="C:Golgi apparatus"/>
    <property type="evidence" value="ECO:0007669"/>
    <property type="project" value="TreeGrafter"/>
</dbReference>
<dbReference type="InterPro" id="IPR035925">
    <property type="entry name" value="BSD_dom_sf"/>
</dbReference>
<dbReference type="Proteomes" id="UP000887116">
    <property type="component" value="Unassembled WGS sequence"/>
</dbReference>
<reference evidence="3" key="1">
    <citation type="submission" date="2020-07" db="EMBL/GenBank/DDBJ databases">
        <title>Multicomponent nature underlies the extraordinary mechanical properties of spider dragline silk.</title>
        <authorList>
            <person name="Kono N."/>
            <person name="Nakamura H."/>
            <person name="Mori M."/>
            <person name="Yoshida Y."/>
            <person name="Ohtoshi R."/>
            <person name="Malay A.D."/>
            <person name="Moran D.A.P."/>
            <person name="Tomita M."/>
            <person name="Numata K."/>
            <person name="Arakawa K."/>
        </authorList>
    </citation>
    <scope>NUCLEOTIDE SEQUENCE</scope>
</reference>
<dbReference type="PANTHER" id="PTHR16019">
    <property type="entry name" value="SYNAPSE-ASSOCIATED PROTEIN"/>
    <property type="match status" value="1"/>
</dbReference>
<dbReference type="EMBL" id="BMAO01034461">
    <property type="protein sequence ID" value="GFQ96698.1"/>
    <property type="molecule type" value="Genomic_DNA"/>
</dbReference>
<dbReference type="OrthoDB" id="47923at2759"/>
<dbReference type="SUPFAM" id="SSF140383">
    <property type="entry name" value="BSD domain-like"/>
    <property type="match status" value="1"/>
</dbReference>
<dbReference type="Pfam" id="PF03909">
    <property type="entry name" value="BSD"/>
    <property type="match status" value="1"/>
</dbReference>
<comment type="caution">
    <text evidence="3">The sequence shown here is derived from an EMBL/GenBank/DDBJ whole genome shotgun (WGS) entry which is preliminary data.</text>
</comment>
<evidence type="ECO:0000256" key="1">
    <source>
        <dbReference type="SAM" id="Coils"/>
    </source>
</evidence>
<gene>
    <name evidence="3" type="primary">Syap1</name>
    <name evidence="3" type="ORF">TNCT_157291</name>
</gene>
<organism evidence="3 4">
    <name type="scientific">Trichonephila clavata</name>
    <name type="common">Joro spider</name>
    <name type="synonym">Nephila clavata</name>
    <dbReference type="NCBI Taxonomy" id="2740835"/>
    <lineage>
        <taxon>Eukaryota</taxon>
        <taxon>Metazoa</taxon>
        <taxon>Ecdysozoa</taxon>
        <taxon>Arthropoda</taxon>
        <taxon>Chelicerata</taxon>
        <taxon>Arachnida</taxon>
        <taxon>Araneae</taxon>
        <taxon>Araneomorphae</taxon>
        <taxon>Entelegynae</taxon>
        <taxon>Araneoidea</taxon>
        <taxon>Nephilidae</taxon>
        <taxon>Trichonephila</taxon>
    </lineage>
</organism>
<dbReference type="PROSITE" id="PS50858">
    <property type="entry name" value="BSD"/>
    <property type="match status" value="1"/>
</dbReference>